<evidence type="ECO:0000259" key="1">
    <source>
        <dbReference type="Pfam" id="PF05838"/>
    </source>
</evidence>
<dbReference type="InterPro" id="IPR008565">
    <property type="entry name" value="TtsA-like_GH18_dom"/>
</dbReference>
<evidence type="ECO:0000313" key="3">
    <source>
        <dbReference type="EMBL" id="QTH19802.1"/>
    </source>
</evidence>
<dbReference type="AlphaFoldDB" id="A0A975CYT2"/>
<dbReference type="InterPro" id="IPR018537">
    <property type="entry name" value="Peptidoglycan-bd_3"/>
</dbReference>
<dbReference type="SUPFAM" id="SSF53955">
    <property type="entry name" value="Lysozyme-like"/>
    <property type="match status" value="1"/>
</dbReference>
<organism evidence="3 4">
    <name type="scientific">Rhizorhabdus wittichii</name>
    <dbReference type="NCBI Taxonomy" id="160791"/>
    <lineage>
        <taxon>Bacteria</taxon>
        <taxon>Pseudomonadati</taxon>
        <taxon>Pseudomonadota</taxon>
        <taxon>Alphaproteobacteria</taxon>
        <taxon>Sphingomonadales</taxon>
        <taxon>Sphingomonadaceae</taxon>
        <taxon>Rhizorhabdus</taxon>
    </lineage>
</organism>
<evidence type="ECO:0000259" key="2">
    <source>
        <dbReference type="Pfam" id="PF09374"/>
    </source>
</evidence>
<dbReference type="Pfam" id="PF05838">
    <property type="entry name" value="Glyco_hydro_108"/>
    <property type="match status" value="1"/>
</dbReference>
<dbReference type="RefSeq" id="WP_208631764.1">
    <property type="nucleotide sequence ID" value="NZ_CP059319.1"/>
</dbReference>
<evidence type="ECO:0000313" key="4">
    <source>
        <dbReference type="Proteomes" id="UP000664914"/>
    </source>
</evidence>
<feature type="domain" description="TtsA-like Glycoside hydrolase family 108" evidence="1">
    <location>
        <begin position="9"/>
        <end position="108"/>
    </location>
</feature>
<dbReference type="InterPro" id="IPR023346">
    <property type="entry name" value="Lysozyme-like_dom_sf"/>
</dbReference>
<gene>
    <name evidence="3" type="ORF">HRJ34_15670</name>
</gene>
<reference evidence="3" key="1">
    <citation type="submission" date="2020-07" db="EMBL/GenBank/DDBJ databases">
        <authorList>
            <person name="Camacho E."/>
        </authorList>
    </citation>
    <scope>NUCLEOTIDE SEQUENCE</scope>
    <source>
        <strain evidence="3">MPO218</strain>
    </source>
</reference>
<dbReference type="Proteomes" id="UP000664914">
    <property type="component" value="Chromosome"/>
</dbReference>
<protein>
    <submittedName>
        <fullName evidence="3">Uncharacterized protein</fullName>
    </submittedName>
</protein>
<accession>A0A975CYT2</accession>
<name>A0A975CYT2_9SPHN</name>
<dbReference type="EMBL" id="CP059319">
    <property type="protein sequence ID" value="QTH19802.1"/>
    <property type="molecule type" value="Genomic_DNA"/>
</dbReference>
<reference evidence="3" key="2">
    <citation type="submission" date="2021-04" db="EMBL/GenBank/DDBJ databases">
        <title>Isolation and genomic analysis of the ibuprofen-degrading bacterium Sphingomonas strain MPO218.</title>
        <authorList>
            <person name="Aulestia M."/>
            <person name="Flores A."/>
            <person name="Mangas E.L."/>
            <person name="Perez-Pulido A.J."/>
            <person name="Santero E."/>
            <person name="Camacho E.M."/>
        </authorList>
    </citation>
    <scope>NUCLEOTIDE SEQUENCE</scope>
    <source>
        <strain evidence="3">MPO218</strain>
    </source>
</reference>
<sequence length="201" mass="22062">MNVDSFIADYIRRWEGGMSRHPNDAGNWSSGTKGVGVLLGSNFGVTGRTLAAYRKVPVASLTMADIERLPFTEACAIAKALFFTAVGLNNLVWNQATASILDFGWGAGPATSVKMLQDLLDRPVVDGRVDPNGGTAKAYAAICASKGVEFVAGAWWAMREEYYEDLVLRRPSDAMYLKGWDNRSDYFTPGHAEGWWKRWAA</sequence>
<dbReference type="Pfam" id="PF09374">
    <property type="entry name" value="PG_binding_3"/>
    <property type="match status" value="1"/>
</dbReference>
<feature type="domain" description="Peptidoglycan binding" evidence="2">
    <location>
        <begin position="112"/>
        <end position="183"/>
    </location>
</feature>
<dbReference type="Gene3D" id="1.20.141.10">
    <property type="entry name" value="Chitosanase, subunit A, domain 1"/>
    <property type="match status" value="1"/>
</dbReference>
<proteinExistence type="predicted"/>